<organism evidence="1 2">
    <name type="scientific">Clostridium disporicum</name>
    <dbReference type="NCBI Taxonomy" id="84024"/>
    <lineage>
        <taxon>Bacteria</taxon>
        <taxon>Bacillati</taxon>
        <taxon>Bacillota</taxon>
        <taxon>Clostridia</taxon>
        <taxon>Eubacteriales</taxon>
        <taxon>Clostridiaceae</taxon>
        <taxon>Clostridium</taxon>
    </lineage>
</organism>
<dbReference type="SUPFAM" id="SSF55469">
    <property type="entry name" value="FMN-dependent nitroreductase-like"/>
    <property type="match status" value="1"/>
</dbReference>
<dbReference type="Proteomes" id="UP000095558">
    <property type="component" value="Unassembled WGS sequence"/>
</dbReference>
<accession>A0A174GH10</accession>
<dbReference type="Gene3D" id="3.40.109.10">
    <property type="entry name" value="NADH Oxidase"/>
    <property type="match status" value="1"/>
</dbReference>
<sequence>MFYKIKMDQLEDRMNYISELFDLSKNIKPYCVLPIGYSTVEINQKDRYDESRIHKEIYN</sequence>
<dbReference type="InterPro" id="IPR000415">
    <property type="entry name" value="Nitroreductase-like"/>
</dbReference>
<proteinExistence type="predicted"/>
<reference evidence="1 2" key="1">
    <citation type="submission" date="2015-09" db="EMBL/GenBank/DDBJ databases">
        <authorList>
            <consortium name="Pathogen Informatics"/>
        </authorList>
    </citation>
    <scope>NUCLEOTIDE SEQUENCE [LARGE SCALE GENOMIC DNA]</scope>
    <source>
        <strain evidence="1 2">2789STDY5834855</strain>
    </source>
</reference>
<protein>
    <submittedName>
        <fullName evidence="1">Nitroreductase</fullName>
    </submittedName>
</protein>
<dbReference type="GO" id="GO:0016491">
    <property type="term" value="F:oxidoreductase activity"/>
    <property type="evidence" value="ECO:0007669"/>
    <property type="project" value="InterPro"/>
</dbReference>
<dbReference type="EMBL" id="CYZV01000035">
    <property type="protein sequence ID" value="CUO61862.1"/>
    <property type="molecule type" value="Genomic_DNA"/>
</dbReference>
<evidence type="ECO:0000313" key="2">
    <source>
        <dbReference type="Proteomes" id="UP000095558"/>
    </source>
</evidence>
<gene>
    <name evidence="1" type="ORF">ERS852470_02861</name>
</gene>
<name>A0A174GH10_9CLOT</name>
<evidence type="ECO:0000313" key="1">
    <source>
        <dbReference type="EMBL" id="CUO61862.1"/>
    </source>
</evidence>
<dbReference type="AlphaFoldDB" id="A0A174GH10"/>